<keyword evidence="7 10" id="KW-0546">Nucleotide metabolism</keyword>
<comment type="catalytic activity">
    <reaction evidence="8 10">
        <text>dITP + H2O = dIMP + diphosphate + H(+)</text>
        <dbReference type="Rhea" id="RHEA:28342"/>
        <dbReference type="ChEBI" id="CHEBI:15377"/>
        <dbReference type="ChEBI" id="CHEBI:15378"/>
        <dbReference type="ChEBI" id="CHEBI:33019"/>
        <dbReference type="ChEBI" id="CHEBI:61194"/>
        <dbReference type="ChEBI" id="CHEBI:61382"/>
        <dbReference type="EC" id="3.6.1.66"/>
    </reaction>
</comment>
<evidence type="ECO:0000313" key="14">
    <source>
        <dbReference type="Proteomes" id="UP000007113"/>
    </source>
</evidence>
<proteinExistence type="inferred from homology"/>
<dbReference type="GO" id="GO:0009146">
    <property type="term" value="P:purine nucleoside triphosphate catabolic process"/>
    <property type="evidence" value="ECO:0007669"/>
    <property type="project" value="UniProtKB-UniRule"/>
</dbReference>
<dbReference type="FunFam" id="3.90.950.10:FF:000001">
    <property type="entry name" value="dITP/XTP pyrophosphatase"/>
    <property type="match status" value="1"/>
</dbReference>
<comment type="subunit">
    <text evidence="2 10">Homodimer.</text>
</comment>
<comment type="catalytic activity">
    <reaction evidence="10">
        <text>ITP + H2O = IMP + diphosphate + H(+)</text>
        <dbReference type="Rhea" id="RHEA:29399"/>
        <dbReference type="ChEBI" id="CHEBI:15377"/>
        <dbReference type="ChEBI" id="CHEBI:15378"/>
        <dbReference type="ChEBI" id="CHEBI:33019"/>
        <dbReference type="ChEBI" id="CHEBI:58053"/>
        <dbReference type="ChEBI" id="CHEBI:61402"/>
        <dbReference type="EC" id="3.6.1.66"/>
    </reaction>
</comment>
<protein>
    <recommendedName>
        <fullName evidence="10">dITP/XTP pyrophosphatase</fullName>
        <ecNumber evidence="10">3.6.1.66</ecNumber>
    </recommendedName>
    <alternativeName>
        <fullName evidence="10">Non-canonical purine NTP pyrophosphatase</fullName>
    </alternativeName>
    <alternativeName>
        <fullName evidence="10">Non-standard purine NTP pyrophosphatase</fullName>
    </alternativeName>
    <alternativeName>
        <fullName evidence="10">Nucleoside-triphosphate diphosphatase</fullName>
    </alternativeName>
    <alternativeName>
        <fullName evidence="10">Nucleoside-triphosphate pyrophosphatase</fullName>
        <shortName evidence="10">NTPase</shortName>
    </alternativeName>
</protein>
<evidence type="ECO:0000256" key="2">
    <source>
        <dbReference type="ARBA" id="ARBA00011738"/>
    </source>
</evidence>
<dbReference type="GO" id="GO:0005829">
    <property type="term" value="C:cytosol"/>
    <property type="evidence" value="ECO:0007669"/>
    <property type="project" value="TreeGrafter"/>
</dbReference>
<gene>
    <name evidence="13" type="ordered locus">AciX8_1304</name>
</gene>
<feature type="binding site" evidence="10">
    <location>
        <position position="213"/>
    </location>
    <ligand>
        <name>substrate</name>
    </ligand>
</feature>
<dbReference type="PANTHER" id="PTHR11067:SF9">
    <property type="entry name" value="INOSINE TRIPHOSPHATE PYROPHOSPHATASE"/>
    <property type="match status" value="1"/>
</dbReference>
<feature type="binding site" evidence="10">
    <location>
        <begin position="218"/>
        <end position="219"/>
    </location>
    <ligand>
        <name>substrate</name>
    </ligand>
</feature>
<reference evidence="13 14" key="1">
    <citation type="submission" date="2011-11" db="EMBL/GenBank/DDBJ databases">
        <title>Complete sequence of Granulicella mallensis MP5ACTX8.</title>
        <authorList>
            <consortium name="US DOE Joint Genome Institute"/>
            <person name="Lucas S."/>
            <person name="Copeland A."/>
            <person name="Lapidus A."/>
            <person name="Cheng J.-F."/>
            <person name="Goodwin L."/>
            <person name="Pitluck S."/>
            <person name="Peters L."/>
            <person name="Lu M."/>
            <person name="Detter J.C."/>
            <person name="Han C."/>
            <person name="Tapia R."/>
            <person name="Land M."/>
            <person name="Hauser L."/>
            <person name="Kyrpides N."/>
            <person name="Ivanova N."/>
            <person name="Mikhailova N."/>
            <person name="Pagani I."/>
            <person name="Rawat S."/>
            <person name="Mannisto M."/>
            <person name="Haggblom M."/>
            <person name="Woyke T."/>
        </authorList>
    </citation>
    <scope>NUCLEOTIDE SEQUENCE [LARGE SCALE GENOMIC DNA]</scope>
    <source>
        <strain evidence="14">ATCC BAA-1857 / DSM 23137 / MP5ACTX8</strain>
    </source>
</reference>
<dbReference type="GO" id="GO:0036220">
    <property type="term" value="F:ITP diphosphatase activity"/>
    <property type="evidence" value="ECO:0007669"/>
    <property type="project" value="UniProtKB-UniRule"/>
</dbReference>
<dbReference type="GO" id="GO:0036222">
    <property type="term" value="F:XTP diphosphatase activity"/>
    <property type="evidence" value="ECO:0007669"/>
    <property type="project" value="UniProtKB-UniRule"/>
</dbReference>
<organism evidence="13 14">
    <name type="scientific">Granulicella mallensis (strain ATCC BAA-1857 / DSM 23137 / MP5ACTX8)</name>
    <dbReference type="NCBI Taxonomy" id="682795"/>
    <lineage>
        <taxon>Bacteria</taxon>
        <taxon>Pseudomonadati</taxon>
        <taxon>Acidobacteriota</taxon>
        <taxon>Terriglobia</taxon>
        <taxon>Terriglobales</taxon>
        <taxon>Acidobacteriaceae</taxon>
        <taxon>Granulicella</taxon>
    </lineage>
</organism>
<evidence type="ECO:0000256" key="4">
    <source>
        <dbReference type="ARBA" id="ARBA00022741"/>
    </source>
</evidence>
<comment type="caution">
    <text evidence="10">Lacks conserved residue(s) required for the propagation of feature annotation.</text>
</comment>
<keyword evidence="6 10" id="KW-0460">Magnesium</keyword>
<dbReference type="STRING" id="682795.AciX8_1304"/>
<evidence type="ECO:0000256" key="12">
    <source>
        <dbReference type="SAM" id="MobiDB-lite"/>
    </source>
</evidence>
<feature type="binding site" evidence="10">
    <location>
        <begin position="39"/>
        <end position="44"/>
    </location>
    <ligand>
        <name>substrate</name>
    </ligand>
</feature>
<evidence type="ECO:0000256" key="5">
    <source>
        <dbReference type="ARBA" id="ARBA00022801"/>
    </source>
</evidence>
<dbReference type="GO" id="GO:0035870">
    <property type="term" value="F:dITP diphosphatase activity"/>
    <property type="evidence" value="ECO:0007669"/>
    <property type="project" value="UniProtKB-UniRule"/>
</dbReference>
<feature type="binding site" evidence="10">
    <location>
        <position position="102"/>
    </location>
    <ligand>
        <name>Mg(2+)</name>
        <dbReference type="ChEBI" id="CHEBI:18420"/>
    </ligand>
</feature>
<keyword evidence="5 10" id="KW-0378">Hydrolase</keyword>
<evidence type="ECO:0000256" key="6">
    <source>
        <dbReference type="ARBA" id="ARBA00022842"/>
    </source>
</evidence>
<dbReference type="CDD" id="cd00515">
    <property type="entry name" value="HAM1"/>
    <property type="match status" value="1"/>
</dbReference>
<comment type="similarity">
    <text evidence="1 10 11">Belongs to the HAM1 NTPase family.</text>
</comment>
<dbReference type="InterPro" id="IPR002637">
    <property type="entry name" value="RdgB/HAM1"/>
</dbReference>
<evidence type="ECO:0000313" key="13">
    <source>
        <dbReference type="EMBL" id="AEU35647.1"/>
    </source>
</evidence>
<dbReference type="HOGENOM" id="CLU_082080_0_2_0"/>
<dbReference type="InterPro" id="IPR020922">
    <property type="entry name" value="dITP/XTP_pyrophosphatase"/>
</dbReference>
<feature type="binding site" evidence="10">
    <location>
        <position position="103"/>
    </location>
    <ligand>
        <name>substrate</name>
    </ligand>
</feature>
<feature type="active site" description="Proton acceptor" evidence="10">
    <location>
        <position position="102"/>
    </location>
</feature>
<dbReference type="SUPFAM" id="SSF52972">
    <property type="entry name" value="ITPase-like"/>
    <property type="match status" value="1"/>
</dbReference>
<dbReference type="EC" id="3.6.1.66" evidence="10"/>
<keyword evidence="4 10" id="KW-0547">Nucleotide-binding</keyword>
<name>G8NYZ5_GRAMM</name>
<comment type="cofactor">
    <cofactor evidence="10">
        <name>Mg(2+)</name>
        <dbReference type="ChEBI" id="CHEBI:18420"/>
    </cofactor>
    <text evidence="10">Binds 1 Mg(2+) ion per subunit.</text>
</comment>
<keyword evidence="14" id="KW-1185">Reference proteome</keyword>
<dbReference type="Proteomes" id="UP000007113">
    <property type="component" value="Chromosome"/>
</dbReference>
<evidence type="ECO:0000256" key="3">
    <source>
        <dbReference type="ARBA" id="ARBA00022723"/>
    </source>
</evidence>
<comment type="catalytic activity">
    <reaction evidence="9 10">
        <text>XTP + H2O = XMP + diphosphate + H(+)</text>
        <dbReference type="Rhea" id="RHEA:28610"/>
        <dbReference type="ChEBI" id="CHEBI:15377"/>
        <dbReference type="ChEBI" id="CHEBI:15378"/>
        <dbReference type="ChEBI" id="CHEBI:33019"/>
        <dbReference type="ChEBI" id="CHEBI:57464"/>
        <dbReference type="ChEBI" id="CHEBI:61314"/>
        <dbReference type="EC" id="3.6.1.66"/>
    </reaction>
</comment>
<dbReference type="PANTHER" id="PTHR11067">
    <property type="entry name" value="INOSINE TRIPHOSPHATE PYROPHOSPHATASE/HAM1 PROTEIN"/>
    <property type="match status" value="1"/>
</dbReference>
<dbReference type="EMBL" id="CP003130">
    <property type="protein sequence ID" value="AEU35647.1"/>
    <property type="molecule type" value="Genomic_DNA"/>
</dbReference>
<evidence type="ECO:0000256" key="8">
    <source>
        <dbReference type="ARBA" id="ARBA00051875"/>
    </source>
</evidence>
<keyword evidence="3 10" id="KW-0479">Metal-binding</keyword>
<feature type="binding site" evidence="10">
    <location>
        <begin position="190"/>
        <end position="193"/>
    </location>
    <ligand>
        <name>substrate</name>
    </ligand>
</feature>
<dbReference type="GO" id="GO:0009117">
    <property type="term" value="P:nucleotide metabolic process"/>
    <property type="evidence" value="ECO:0007669"/>
    <property type="project" value="UniProtKB-KW"/>
</dbReference>
<accession>G8NYZ5</accession>
<sequence length="235" mass="25277">MARLRLYPTTTPNSPLEIRTQPPHENCSNLVTMTLYAATSNPGKLAEFSTSASSAGIDVLALPGLQSMPEPVEDAPTFMGNAELKAVAYSLLAPGLLVFADDSGLAADALNGQPGVRSARFADDLGFEPGLGTKDERNNRCLLSLLANHPDRTARFVCTLALACDGEVLLRSEGTVEGRLLEAPRGKDGFGYDPLFLIPSLNLTLAELSREQKWQISHRGNAFRDLLAQLQETPL</sequence>
<evidence type="ECO:0000256" key="7">
    <source>
        <dbReference type="ARBA" id="ARBA00023080"/>
    </source>
</evidence>
<dbReference type="Pfam" id="PF01725">
    <property type="entry name" value="Ham1p_like"/>
    <property type="match status" value="1"/>
</dbReference>
<evidence type="ECO:0000256" key="10">
    <source>
        <dbReference type="HAMAP-Rule" id="MF_01405"/>
    </source>
</evidence>
<dbReference type="eggNOG" id="COG0127">
    <property type="taxonomic scope" value="Bacteria"/>
</dbReference>
<evidence type="ECO:0000256" key="11">
    <source>
        <dbReference type="RuleBase" id="RU003781"/>
    </source>
</evidence>
<dbReference type="AlphaFoldDB" id="G8NYZ5"/>
<dbReference type="GO" id="GO:0017111">
    <property type="term" value="F:ribonucleoside triphosphate phosphatase activity"/>
    <property type="evidence" value="ECO:0007669"/>
    <property type="project" value="InterPro"/>
</dbReference>
<dbReference type="Gene3D" id="3.90.950.10">
    <property type="match status" value="1"/>
</dbReference>
<dbReference type="GO" id="GO:0046872">
    <property type="term" value="F:metal ion binding"/>
    <property type="evidence" value="ECO:0007669"/>
    <property type="project" value="UniProtKB-KW"/>
</dbReference>
<dbReference type="KEGG" id="gma:AciX8_1304"/>
<dbReference type="RefSeq" id="WP_014264527.1">
    <property type="nucleotide sequence ID" value="NC_016631.1"/>
</dbReference>
<comment type="function">
    <text evidence="10">Pyrophosphatase that catalyzes the hydrolysis of nucleoside triphosphates to their monophosphate derivatives, with a high preference for the non-canonical purine nucleotides XTP (xanthosine triphosphate), dITP (deoxyinosine triphosphate) and ITP. Seems to function as a house-cleaning enzyme that removes non-canonical purine nucleotides from the nucleotide pool, thus preventing their incorporation into DNA/RNA and avoiding chromosomal lesions.</text>
</comment>
<feature type="region of interest" description="Disordered" evidence="12">
    <location>
        <begin position="1"/>
        <end position="21"/>
    </location>
</feature>
<dbReference type="HAMAP" id="MF_01405">
    <property type="entry name" value="Non_canon_purine_NTPase"/>
    <property type="match status" value="1"/>
</dbReference>
<evidence type="ECO:0000256" key="1">
    <source>
        <dbReference type="ARBA" id="ARBA00008023"/>
    </source>
</evidence>
<dbReference type="GO" id="GO:0000166">
    <property type="term" value="F:nucleotide binding"/>
    <property type="evidence" value="ECO:0007669"/>
    <property type="project" value="UniProtKB-KW"/>
</dbReference>
<dbReference type="InterPro" id="IPR029001">
    <property type="entry name" value="ITPase-like_fam"/>
</dbReference>
<dbReference type="NCBIfam" id="TIGR00042">
    <property type="entry name" value="RdgB/HAM1 family non-canonical purine NTP pyrophosphatase"/>
    <property type="match status" value="1"/>
</dbReference>
<evidence type="ECO:0000256" key="9">
    <source>
        <dbReference type="ARBA" id="ARBA00052017"/>
    </source>
</evidence>